<reference evidence="2 3" key="1">
    <citation type="submission" date="2021-01" db="EMBL/GenBank/DDBJ databases">
        <title>Genomic Encyclopedia of Type Strains, Phase IV (KMG-IV): sequencing the most valuable type-strain genomes for metagenomic binning, comparative biology and taxonomic classification.</title>
        <authorList>
            <person name="Goeker M."/>
        </authorList>
    </citation>
    <scope>NUCLEOTIDE SEQUENCE [LARGE SCALE GENOMIC DNA]</scope>
    <source>
        <strain evidence="2 3">DSM 25879</strain>
    </source>
</reference>
<dbReference type="InterPro" id="IPR045136">
    <property type="entry name" value="Iah1-like"/>
</dbReference>
<feature type="domain" description="SGNH hydrolase-type esterase" evidence="1">
    <location>
        <begin position="6"/>
        <end position="171"/>
    </location>
</feature>
<evidence type="ECO:0000313" key="2">
    <source>
        <dbReference type="EMBL" id="MBM7620665.1"/>
    </source>
</evidence>
<gene>
    <name evidence="2" type="ORF">JOC95_002520</name>
</gene>
<sequence length="184" mass="20636">MKTLVCFGDSITARELDENGRDRLTPRIAKEMPDWKVVNSGVSGNTTVDALLRIEEDVLALSPDFVTVLLGANDSAIHRNVDIELYEENIRKITSLIGPEKTLLISAAPVVESRQDARKNDTLQDFARVVERVAADTGAYYLNFFEKMIGHPGYEDFLTEDGLHFNYKGYEFLSHAVLTKLKSI</sequence>
<dbReference type="InterPro" id="IPR013830">
    <property type="entry name" value="SGNH_hydro"/>
</dbReference>
<keyword evidence="3" id="KW-1185">Reference proteome</keyword>
<accession>A0ABS2P132</accession>
<dbReference type="InterPro" id="IPR036514">
    <property type="entry name" value="SGNH_hydro_sf"/>
</dbReference>
<proteinExistence type="predicted"/>
<protein>
    <submittedName>
        <fullName evidence="2">Lysophospholipase L1-like esterase</fullName>
    </submittedName>
</protein>
<dbReference type="RefSeq" id="WP_204416615.1">
    <property type="nucleotide sequence ID" value="NZ_JAFBED010000005.1"/>
</dbReference>
<evidence type="ECO:0000313" key="3">
    <source>
        <dbReference type="Proteomes" id="UP000737402"/>
    </source>
</evidence>
<dbReference type="SUPFAM" id="SSF52266">
    <property type="entry name" value="SGNH hydrolase"/>
    <property type="match status" value="1"/>
</dbReference>
<dbReference type="PANTHER" id="PTHR14209:SF19">
    <property type="entry name" value="ISOAMYL ACETATE-HYDROLYZING ESTERASE 1 HOMOLOG"/>
    <property type="match status" value="1"/>
</dbReference>
<comment type="caution">
    <text evidence="2">The sequence shown here is derived from an EMBL/GenBank/DDBJ whole genome shotgun (WGS) entry which is preliminary data.</text>
</comment>
<dbReference type="Gene3D" id="3.40.50.1110">
    <property type="entry name" value="SGNH hydrolase"/>
    <property type="match status" value="1"/>
</dbReference>
<dbReference type="PANTHER" id="PTHR14209">
    <property type="entry name" value="ISOAMYL ACETATE-HYDROLYZING ESTERASE 1"/>
    <property type="match status" value="1"/>
</dbReference>
<evidence type="ECO:0000259" key="1">
    <source>
        <dbReference type="Pfam" id="PF13472"/>
    </source>
</evidence>
<dbReference type="Pfam" id="PF13472">
    <property type="entry name" value="Lipase_GDSL_2"/>
    <property type="match status" value="1"/>
</dbReference>
<name>A0ABS2P132_9BACI</name>
<organism evidence="2 3">
    <name type="scientific">Sutcliffiella tianshenii</name>
    <dbReference type="NCBI Taxonomy" id="1463404"/>
    <lineage>
        <taxon>Bacteria</taxon>
        <taxon>Bacillati</taxon>
        <taxon>Bacillota</taxon>
        <taxon>Bacilli</taxon>
        <taxon>Bacillales</taxon>
        <taxon>Bacillaceae</taxon>
        <taxon>Sutcliffiella</taxon>
    </lineage>
</organism>
<dbReference type="Proteomes" id="UP000737402">
    <property type="component" value="Unassembled WGS sequence"/>
</dbReference>
<dbReference type="EMBL" id="JAFBED010000005">
    <property type="protein sequence ID" value="MBM7620665.1"/>
    <property type="molecule type" value="Genomic_DNA"/>
</dbReference>